<dbReference type="GO" id="GO:0003677">
    <property type="term" value="F:DNA binding"/>
    <property type="evidence" value="ECO:0007669"/>
    <property type="project" value="UniProtKB-KW"/>
</dbReference>
<evidence type="ECO:0000256" key="5">
    <source>
        <dbReference type="ARBA" id="ARBA00023163"/>
    </source>
</evidence>
<dbReference type="InterPro" id="IPR007627">
    <property type="entry name" value="RNA_pol_sigma70_r2"/>
</dbReference>
<dbReference type="Proteomes" id="UP000186104">
    <property type="component" value="Chromosome"/>
</dbReference>
<dbReference type="InterPro" id="IPR036388">
    <property type="entry name" value="WH-like_DNA-bd_sf"/>
</dbReference>
<dbReference type="InterPro" id="IPR039425">
    <property type="entry name" value="RNA_pol_sigma-70-like"/>
</dbReference>
<keyword evidence="9" id="KW-1185">Reference proteome</keyword>
<dbReference type="RefSeq" id="WP_231887195.1">
    <property type="nucleotide sequence ID" value="NZ_CP015961.1"/>
</dbReference>
<keyword evidence="2" id="KW-0805">Transcription regulation</keyword>
<gene>
    <name evidence="8" type="ORF">BJL86_3351</name>
</gene>
<evidence type="ECO:0000256" key="1">
    <source>
        <dbReference type="ARBA" id="ARBA00010641"/>
    </source>
</evidence>
<dbReference type="Gene3D" id="1.10.1740.10">
    <property type="match status" value="1"/>
</dbReference>
<dbReference type="GO" id="GO:0006352">
    <property type="term" value="P:DNA-templated transcription initiation"/>
    <property type="evidence" value="ECO:0007669"/>
    <property type="project" value="InterPro"/>
</dbReference>
<keyword evidence="3" id="KW-0731">Sigma factor</keyword>
<reference evidence="8 9" key="1">
    <citation type="submission" date="2016-06" db="EMBL/GenBank/DDBJ databases">
        <title>Complete genome sequence of a saline-alkali tolerant type strain Dietzia timorensis ID05-A0528T.</title>
        <authorList>
            <person name="Wu X."/>
        </authorList>
    </citation>
    <scope>NUCLEOTIDE SEQUENCE [LARGE SCALE GENOMIC DNA]</scope>
    <source>
        <strain evidence="8 9">ID05-A0528</strain>
    </source>
</reference>
<dbReference type="SUPFAM" id="SSF88659">
    <property type="entry name" value="Sigma3 and sigma4 domains of RNA polymerase sigma factors"/>
    <property type="match status" value="1"/>
</dbReference>
<evidence type="ECO:0000256" key="2">
    <source>
        <dbReference type="ARBA" id="ARBA00023015"/>
    </source>
</evidence>
<protein>
    <submittedName>
        <fullName evidence="8">Alternative RNA polymerase sigma factor SigM</fullName>
    </submittedName>
</protein>
<evidence type="ECO:0000313" key="8">
    <source>
        <dbReference type="EMBL" id="ANI94110.1"/>
    </source>
</evidence>
<dbReference type="NCBIfam" id="NF007225">
    <property type="entry name" value="PRK09643.1"/>
    <property type="match status" value="1"/>
</dbReference>
<dbReference type="Gene3D" id="1.10.10.10">
    <property type="entry name" value="Winged helix-like DNA-binding domain superfamily/Winged helix DNA-binding domain"/>
    <property type="match status" value="1"/>
</dbReference>
<dbReference type="NCBIfam" id="TIGR02937">
    <property type="entry name" value="sigma70-ECF"/>
    <property type="match status" value="1"/>
</dbReference>
<dbReference type="KEGG" id="dtm:BJL86_3351"/>
<evidence type="ECO:0000313" key="9">
    <source>
        <dbReference type="Proteomes" id="UP000186104"/>
    </source>
</evidence>
<dbReference type="Pfam" id="PF04542">
    <property type="entry name" value="Sigma70_r2"/>
    <property type="match status" value="1"/>
</dbReference>
<feature type="domain" description="RNA polymerase sigma-70 region 2" evidence="6">
    <location>
        <begin position="61"/>
        <end position="126"/>
    </location>
</feature>
<dbReference type="InterPro" id="IPR013324">
    <property type="entry name" value="RNA_pol_sigma_r3/r4-like"/>
</dbReference>
<organism evidence="8 9">
    <name type="scientific">Dietzia timorensis</name>
    <dbReference type="NCBI Taxonomy" id="499555"/>
    <lineage>
        <taxon>Bacteria</taxon>
        <taxon>Bacillati</taxon>
        <taxon>Actinomycetota</taxon>
        <taxon>Actinomycetes</taxon>
        <taxon>Mycobacteriales</taxon>
        <taxon>Dietziaceae</taxon>
        <taxon>Dietzia</taxon>
    </lineage>
</organism>
<dbReference type="EMBL" id="CP015961">
    <property type="protein sequence ID" value="ANI94110.1"/>
    <property type="molecule type" value="Genomic_DNA"/>
</dbReference>
<dbReference type="InterPro" id="IPR013249">
    <property type="entry name" value="RNA_pol_sigma70_r4_t2"/>
</dbReference>
<dbReference type="STRING" id="499555.BJL86_3351"/>
<comment type="similarity">
    <text evidence="1">Belongs to the sigma-70 factor family. ECF subfamily.</text>
</comment>
<dbReference type="AlphaFoldDB" id="A0A173LRT1"/>
<evidence type="ECO:0000256" key="3">
    <source>
        <dbReference type="ARBA" id="ARBA00023082"/>
    </source>
</evidence>
<dbReference type="InterPro" id="IPR014284">
    <property type="entry name" value="RNA_pol_sigma-70_dom"/>
</dbReference>
<dbReference type="InterPro" id="IPR013325">
    <property type="entry name" value="RNA_pol_sigma_r2"/>
</dbReference>
<sequence>MTTRALGSHSTPDLARPTAGLAVGGARVPTGAQYATPSVAETDTELLRRHVAGDDVAFATLIRRHYDALWRAAARASLSPEDASDSLQEALLSAYRQAAGFRGDSPVRGWLYAIVVNACRDRMRRSLRKRCVELTPLLAEQVSFRTLYYQDPIWSLVVAEALREIPAGMRNAIILVDMLGLSVGEAAFLLNVPVGTVKSRCTRGRRHLAPHLEGISLSG</sequence>
<dbReference type="SUPFAM" id="SSF88946">
    <property type="entry name" value="Sigma2 domain of RNA polymerase sigma factors"/>
    <property type="match status" value="1"/>
</dbReference>
<dbReference type="GO" id="GO:0016987">
    <property type="term" value="F:sigma factor activity"/>
    <property type="evidence" value="ECO:0007669"/>
    <property type="project" value="UniProtKB-KW"/>
</dbReference>
<accession>A0A173LRT1</accession>
<evidence type="ECO:0000259" key="6">
    <source>
        <dbReference type="Pfam" id="PF04542"/>
    </source>
</evidence>
<name>A0A173LRT1_9ACTN</name>
<evidence type="ECO:0000259" key="7">
    <source>
        <dbReference type="Pfam" id="PF08281"/>
    </source>
</evidence>
<proteinExistence type="inferred from homology"/>
<dbReference type="PANTHER" id="PTHR43133:SF50">
    <property type="entry name" value="ECF RNA POLYMERASE SIGMA FACTOR SIGM"/>
    <property type="match status" value="1"/>
</dbReference>
<dbReference type="PANTHER" id="PTHR43133">
    <property type="entry name" value="RNA POLYMERASE ECF-TYPE SIGMA FACTO"/>
    <property type="match status" value="1"/>
</dbReference>
<feature type="domain" description="RNA polymerase sigma factor 70 region 4 type 2" evidence="7">
    <location>
        <begin position="158"/>
        <end position="208"/>
    </location>
</feature>
<evidence type="ECO:0000256" key="4">
    <source>
        <dbReference type="ARBA" id="ARBA00023125"/>
    </source>
</evidence>
<keyword evidence="4" id="KW-0238">DNA-binding</keyword>
<keyword evidence="5" id="KW-0804">Transcription</keyword>
<dbReference type="Pfam" id="PF08281">
    <property type="entry name" value="Sigma70_r4_2"/>
    <property type="match status" value="1"/>
</dbReference>